<keyword evidence="1" id="KW-0472">Membrane</keyword>
<dbReference type="Proteomes" id="UP000034160">
    <property type="component" value="Unassembled WGS sequence"/>
</dbReference>
<dbReference type="SUPFAM" id="SSF48452">
    <property type="entry name" value="TPR-like"/>
    <property type="match status" value="1"/>
</dbReference>
<dbReference type="InterPro" id="IPR011990">
    <property type="entry name" value="TPR-like_helical_dom_sf"/>
</dbReference>
<dbReference type="AlphaFoldDB" id="A0A0G0Y929"/>
<organism evidence="2 3">
    <name type="scientific">Candidatus Amesbacteria bacterium GW2011_GWA2_42_12</name>
    <dbReference type="NCBI Taxonomy" id="1618356"/>
    <lineage>
        <taxon>Bacteria</taxon>
        <taxon>Candidatus Amesiibacteriota</taxon>
    </lineage>
</organism>
<feature type="transmembrane region" description="Helical" evidence="1">
    <location>
        <begin position="6"/>
        <end position="23"/>
    </location>
</feature>
<keyword evidence="1" id="KW-1133">Transmembrane helix</keyword>
<evidence type="ECO:0000313" key="3">
    <source>
        <dbReference type="Proteomes" id="UP000034160"/>
    </source>
</evidence>
<evidence type="ECO:0008006" key="4">
    <source>
        <dbReference type="Google" id="ProtNLM"/>
    </source>
</evidence>
<accession>A0A0G0Y929</accession>
<reference evidence="2 3" key="1">
    <citation type="journal article" date="2015" name="Nature">
        <title>rRNA introns, odd ribosomes, and small enigmatic genomes across a large radiation of phyla.</title>
        <authorList>
            <person name="Brown C.T."/>
            <person name="Hug L.A."/>
            <person name="Thomas B.C."/>
            <person name="Sharon I."/>
            <person name="Castelle C.J."/>
            <person name="Singh A."/>
            <person name="Wilkins M.J."/>
            <person name="Williams K.H."/>
            <person name="Banfield J.F."/>
        </authorList>
    </citation>
    <scope>NUCLEOTIDE SEQUENCE [LARGE SCALE GENOMIC DNA]</scope>
</reference>
<evidence type="ECO:0000256" key="1">
    <source>
        <dbReference type="SAM" id="Phobius"/>
    </source>
</evidence>
<evidence type="ECO:0000313" key="2">
    <source>
        <dbReference type="EMBL" id="KKS33189.1"/>
    </source>
</evidence>
<protein>
    <recommendedName>
        <fullName evidence="4">Tetratricopeptide repeat protein</fullName>
    </recommendedName>
</protein>
<proteinExistence type="predicted"/>
<sequence>MKKVLPFGLLIFSFVWIGYYNFLNKQNLAKVLGAEVEAVNQKDFWANKVNQFPNYRDGYIQLAIKNWQLGATEEARINFARAREIDPNWQVPDQLKLLE</sequence>
<dbReference type="EMBL" id="LCCN01000001">
    <property type="protein sequence ID" value="KKS33189.1"/>
    <property type="molecule type" value="Genomic_DNA"/>
</dbReference>
<comment type="caution">
    <text evidence="2">The sequence shown here is derived from an EMBL/GenBank/DDBJ whole genome shotgun (WGS) entry which is preliminary data.</text>
</comment>
<keyword evidence="1" id="KW-0812">Transmembrane</keyword>
<dbReference type="STRING" id="1618356.UU93_C0001G0020"/>
<name>A0A0G0Y929_9BACT</name>
<gene>
    <name evidence="2" type="ORF">UU93_C0001G0020</name>
</gene>